<evidence type="ECO:0000313" key="4">
    <source>
        <dbReference type="EMBL" id="MBD2847078.1"/>
    </source>
</evidence>
<comment type="caution">
    <text evidence="4">The sequence shown here is derived from an EMBL/GenBank/DDBJ whole genome shotgun (WGS) entry which is preliminary data.</text>
</comment>
<reference evidence="4" key="1">
    <citation type="submission" date="2020-09" db="EMBL/GenBank/DDBJ databases">
        <title>A novel bacterium of genus Paenibacillus, isolated from South China Sea.</title>
        <authorList>
            <person name="Huang H."/>
            <person name="Mo K."/>
            <person name="Hu Y."/>
        </authorList>
    </citation>
    <scope>NUCLEOTIDE SEQUENCE</scope>
    <source>
        <strain evidence="4">IB182496</strain>
    </source>
</reference>
<dbReference type="AlphaFoldDB" id="A0A927BUI7"/>
<dbReference type="PANTHER" id="PTHR43790">
    <property type="entry name" value="CARBOHYDRATE TRANSPORT ATP-BINDING PROTEIN MG119-RELATED"/>
    <property type="match status" value="1"/>
</dbReference>
<dbReference type="Proteomes" id="UP000621560">
    <property type="component" value="Unassembled WGS sequence"/>
</dbReference>
<dbReference type="InterPro" id="IPR050107">
    <property type="entry name" value="ABC_carbohydrate_import_ATPase"/>
</dbReference>
<organism evidence="4 5">
    <name type="scientific">Paenibacillus sabuli</name>
    <dbReference type="NCBI Taxonomy" id="2772509"/>
    <lineage>
        <taxon>Bacteria</taxon>
        <taxon>Bacillati</taxon>
        <taxon>Bacillota</taxon>
        <taxon>Bacilli</taxon>
        <taxon>Bacillales</taxon>
        <taxon>Paenibacillaceae</taxon>
        <taxon>Paenibacillus</taxon>
    </lineage>
</organism>
<dbReference type="CDD" id="cd03216">
    <property type="entry name" value="ABC_Carb_Monos_I"/>
    <property type="match status" value="1"/>
</dbReference>
<evidence type="ECO:0000256" key="2">
    <source>
        <dbReference type="ARBA" id="ARBA00022840"/>
    </source>
</evidence>
<evidence type="ECO:0000256" key="1">
    <source>
        <dbReference type="ARBA" id="ARBA00022741"/>
    </source>
</evidence>
<dbReference type="PANTHER" id="PTHR43790:SF4">
    <property type="entry name" value="GUANOSINE IMPORT ATP-BINDING PROTEIN NUPO"/>
    <property type="match status" value="1"/>
</dbReference>
<dbReference type="SMART" id="SM00382">
    <property type="entry name" value="AAA"/>
    <property type="match status" value="1"/>
</dbReference>
<dbReference type="PROSITE" id="PS50893">
    <property type="entry name" value="ABC_TRANSPORTER_2"/>
    <property type="match status" value="2"/>
</dbReference>
<dbReference type="Gene3D" id="3.40.50.300">
    <property type="entry name" value="P-loop containing nucleotide triphosphate hydrolases"/>
    <property type="match status" value="2"/>
</dbReference>
<dbReference type="EMBL" id="JACXIZ010000032">
    <property type="protein sequence ID" value="MBD2847078.1"/>
    <property type="molecule type" value="Genomic_DNA"/>
</dbReference>
<evidence type="ECO:0000259" key="3">
    <source>
        <dbReference type="PROSITE" id="PS50893"/>
    </source>
</evidence>
<sequence>MNDSERDNSTAGREGTAASAAPCLLETRGLTKRFGALVASRAIDLQVRAGEIHAILGENGAGKSTLMKMLYGVYVPDEGELRMDGELAVLHPPAKARARGIGMVFQDFRLVPAMTVLDNIALSSSEGGWRMRRKALHRRILDVSAKYGLSVDPEAEVWQLDLGQRQRLEIVKVLLAHGTRIIIFDEPTSVLVPQEVVAFLEMLRRLRADGYGILLITHKIDEVMACADRATVLRSGAVTYAATREEGGLERESLIRAMMGDKELRAVVKARRGPGTEGVAAVIEAGAEASDVANGGEAPGRTRADHGSAALSPIGKTMLAVKGGLIRGNHGEVVLRELELELPRGAITGVAGISGNGQRELAETLFGLRELAGGTLTVGGRRLRGGVRAFMDAGVSFVSEDPLKESVIPGFSILEHMVLDGLAPQPKGTGIDWKAARTELDASEAAAALALASAERRADTLSGGNVQRMVLTRALLRRPDILIISYPSRGLDIGTTRTIQQQLVALAEQGTAVLLFSEDLGELFKLSDRLVVLAGQRLLGPYAPEDTDVRQIGERMLKGESA</sequence>
<dbReference type="InterPro" id="IPR003439">
    <property type="entry name" value="ABC_transporter-like_ATP-bd"/>
</dbReference>
<name>A0A927BUI7_9BACL</name>
<dbReference type="Pfam" id="PF00005">
    <property type="entry name" value="ABC_tran"/>
    <property type="match status" value="2"/>
</dbReference>
<feature type="domain" description="ABC transporter" evidence="3">
    <location>
        <begin position="25"/>
        <end position="260"/>
    </location>
</feature>
<accession>A0A927BUI7</accession>
<dbReference type="GO" id="GO:0016887">
    <property type="term" value="F:ATP hydrolysis activity"/>
    <property type="evidence" value="ECO:0007669"/>
    <property type="project" value="InterPro"/>
</dbReference>
<keyword evidence="5" id="KW-1185">Reference proteome</keyword>
<dbReference type="GO" id="GO:0005524">
    <property type="term" value="F:ATP binding"/>
    <property type="evidence" value="ECO:0007669"/>
    <property type="project" value="UniProtKB-KW"/>
</dbReference>
<dbReference type="InterPro" id="IPR027417">
    <property type="entry name" value="P-loop_NTPase"/>
</dbReference>
<keyword evidence="2 4" id="KW-0067">ATP-binding</keyword>
<dbReference type="SUPFAM" id="SSF52540">
    <property type="entry name" value="P-loop containing nucleoside triphosphate hydrolases"/>
    <property type="match status" value="2"/>
</dbReference>
<evidence type="ECO:0000313" key="5">
    <source>
        <dbReference type="Proteomes" id="UP000621560"/>
    </source>
</evidence>
<dbReference type="InterPro" id="IPR003593">
    <property type="entry name" value="AAA+_ATPase"/>
</dbReference>
<gene>
    <name evidence="4" type="ORF">IDH44_17915</name>
</gene>
<feature type="domain" description="ABC transporter" evidence="3">
    <location>
        <begin position="309"/>
        <end position="560"/>
    </location>
</feature>
<dbReference type="RefSeq" id="WP_190920061.1">
    <property type="nucleotide sequence ID" value="NZ_JACXIZ010000032.1"/>
</dbReference>
<protein>
    <submittedName>
        <fullName evidence="4">ATP-binding cassette domain-containing protein</fullName>
    </submittedName>
</protein>
<proteinExistence type="predicted"/>
<keyword evidence="1" id="KW-0547">Nucleotide-binding</keyword>